<dbReference type="Pfam" id="PF00011">
    <property type="entry name" value="HSP20"/>
    <property type="match status" value="1"/>
</dbReference>
<dbReference type="InterPro" id="IPR008978">
    <property type="entry name" value="HSP20-like_chaperone"/>
</dbReference>
<dbReference type="Gene3D" id="2.60.40.790">
    <property type="match status" value="1"/>
</dbReference>
<protein>
    <submittedName>
        <fullName evidence="5">Hsp20/alpha crystallin family protein</fullName>
    </submittedName>
</protein>
<evidence type="ECO:0000256" key="3">
    <source>
        <dbReference type="SAM" id="MobiDB-lite"/>
    </source>
</evidence>
<dbReference type="InterPro" id="IPR031107">
    <property type="entry name" value="Small_HSP"/>
</dbReference>
<dbReference type="RefSeq" id="WP_211311623.1">
    <property type="nucleotide sequence ID" value="NZ_BAAABL010000033.1"/>
</dbReference>
<gene>
    <name evidence="5" type="ORF">GCM10009066_07020</name>
</gene>
<evidence type="ECO:0000256" key="2">
    <source>
        <dbReference type="RuleBase" id="RU003616"/>
    </source>
</evidence>
<evidence type="ECO:0000313" key="6">
    <source>
        <dbReference type="Proteomes" id="UP001500837"/>
    </source>
</evidence>
<feature type="compositionally biased region" description="Basic and acidic residues" evidence="3">
    <location>
        <begin position="116"/>
        <end position="128"/>
    </location>
</feature>
<feature type="compositionally biased region" description="Acidic residues" evidence="3">
    <location>
        <begin position="130"/>
        <end position="139"/>
    </location>
</feature>
<evidence type="ECO:0000259" key="4">
    <source>
        <dbReference type="PROSITE" id="PS01031"/>
    </source>
</evidence>
<comment type="similarity">
    <text evidence="1 2">Belongs to the small heat shock protein (HSP20) family.</text>
</comment>
<proteinExistence type="inferred from homology"/>
<keyword evidence="6" id="KW-1185">Reference proteome</keyword>
<dbReference type="PROSITE" id="PS01031">
    <property type="entry name" value="SHSP"/>
    <property type="match status" value="1"/>
</dbReference>
<reference evidence="5 6" key="1">
    <citation type="journal article" date="2019" name="Int. J. Syst. Evol. Microbiol.">
        <title>The Global Catalogue of Microorganisms (GCM) 10K type strain sequencing project: providing services to taxonomists for standard genome sequencing and annotation.</title>
        <authorList>
            <consortium name="The Broad Institute Genomics Platform"/>
            <consortium name="The Broad Institute Genome Sequencing Center for Infectious Disease"/>
            <person name="Wu L."/>
            <person name="Ma J."/>
        </authorList>
    </citation>
    <scope>NUCLEOTIDE SEQUENCE [LARGE SCALE GENOMIC DNA]</scope>
    <source>
        <strain evidence="5 6">JCM 16330</strain>
    </source>
</reference>
<dbReference type="InterPro" id="IPR002068">
    <property type="entry name" value="A-crystallin/Hsp20_dom"/>
</dbReference>
<organism evidence="5 6">
    <name type="scientific">Halarchaeum salinum</name>
    <dbReference type="NCBI Taxonomy" id="489912"/>
    <lineage>
        <taxon>Archaea</taxon>
        <taxon>Methanobacteriati</taxon>
        <taxon>Methanobacteriota</taxon>
        <taxon>Stenosarchaea group</taxon>
        <taxon>Halobacteria</taxon>
        <taxon>Halobacteriales</taxon>
        <taxon>Halobacteriaceae</taxon>
    </lineage>
</organism>
<dbReference type="PANTHER" id="PTHR11527">
    <property type="entry name" value="HEAT-SHOCK PROTEIN 20 FAMILY MEMBER"/>
    <property type="match status" value="1"/>
</dbReference>
<accession>A0AAV3S524</accession>
<evidence type="ECO:0000313" key="5">
    <source>
        <dbReference type="EMBL" id="GAA0295120.1"/>
    </source>
</evidence>
<feature type="region of interest" description="Disordered" evidence="3">
    <location>
        <begin position="100"/>
        <end position="139"/>
    </location>
</feature>
<dbReference type="EMBL" id="BAAABL010000033">
    <property type="protein sequence ID" value="GAA0295120.1"/>
    <property type="molecule type" value="Genomic_DNA"/>
</dbReference>
<feature type="domain" description="SHSP" evidence="4">
    <location>
        <begin position="21"/>
        <end position="133"/>
    </location>
</feature>
<evidence type="ECO:0000256" key="1">
    <source>
        <dbReference type="PROSITE-ProRule" id="PRU00285"/>
    </source>
</evidence>
<sequence length="139" mass="15412">MRRNPFDELGETLDELNAAFGGGERRATPVDVADTGEAYEVRMDLPGYDRAAIDVELDGRTLRVRAERDTDRSVTERYIIRERSHETVERAVTLLGDVQEAGASATHENGVLTVRVPKDGPNEEHITVEEATEDESTAD</sequence>
<name>A0AAV3S524_9EURY</name>
<dbReference type="AlphaFoldDB" id="A0AAV3S524"/>
<dbReference type="CDD" id="cd06464">
    <property type="entry name" value="ACD_sHsps-like"/>
    <property type="match status" value="1"/>
</dbReference>
<dbReference type="SUPFAM" id="SSF49764">
    <property type="entry name" value="HSP20-like chaperones"/>
    <property type="match status" value="1"/>
</dbReference>
<comment type="caution">
    <text evidence="5">The sequence shown here is derived from an EMBL/GenBank/DDBJ whole genome shotgun (WGS) entry which is preliminary data.</text>
</comment>
<dbReference type="Proteomes" id="UP001500837">
    <property type="component" value="Unassembled WGS sequence"/>
</dbReference>